<dbReference type="AlphaFoldDB" id="A0A3D8LGF2"/>
<dbReference type="InterPro" id="IPR025345">
    <property type="entry name" value="DUF4249"/>
</dbReference>
<proteinExistence type="predicted"/>
<gene>
    <name evidence="1" type="ORF">DXT99_06300</name>
</gene>
<dbReference type="Proteomes" id="UP000256708">
    <property type="component" value="Unassembled WGS sequence"/>
</dbReference>
<comment type="caution">
    <text evidence="1">The sequence shown here is derived from an EMBL/GenBank/DDBJ whole genome shotgun (WGS) entry which is preliminary data.</text>
</comment>
<organism evidence="1 2">
    <name type="scientific">Pontibacter diazotrophicus</name>
    <dbReference type="NCBI Taxonomy" id="1400979"/>
    <lineage>
        <taxon>Bacteria</taxon>
        <taxon>Pseudomonadati</taxon>
        <taxon>Bacteroidota</taxon>
        <taxon>Cytophagia</taxon>
        <taxon>Cytophagales</taxon>
        <taxon>Hymenobacteraceae</taxon>
        <taxon>Pontibacter</taxon>
    </lineage>
</organism>
<dbReference type="RefSeq" id="WP_115564695.1">
    <property type="nucleotide sequence ID" value="NZ_QRGR01000006.1"/>
</dbReference>
<keyword evidence="2" id="KW-1185">Reference proteome</keyword>
<evidence type="ECO:0000313" key="1">
    <source>
        <dbReference type="EMBL" id="RDV15982.1"/>
    </source>
</evidence>
<protein>
    <submittedName>
        <fullName evidence="1">DUF4249 domain-containing protein</fullName>
    </submittedName>
</protein>
<sequence>MKLKHTLFFLLPFIAAFYGCDMDKDISIDLPTYNPQLVVEGYLEPGKPYRIAVQESASYFDAPTPPLVPDAEVVITHNGRRINLTYKPRLDNRTGFLYTHSSEEIMNGKPGDIYGLEVTDGKGRKVTGFTTVLPSVPIDTVEWRFNDEDEALLLTTFQDDPDKENYYRYMTHRDSLNHDSDRELFSSDKLNNGKLITYGSNYRYERDSNLIVTLFHIEKQYYDFLSSTDNAKDANGNPFAQPSRIRSSVQGGLGIFTNLALERKTIVIK</sequence>
<evidence type="ECO:0000313" key="2">
    <source>
        <dbReference type="Proteomes" id="UP000256708"/>
    </source>
</evidence>
<reference evidence="2" key="1">
    <citation type="submission" date="2018-08" db="EMBL/GenBank/DDBJ databases">
        <authorList>
            <person name="Liu Z.-W."/>
            <person name="Du Z.-J."/>
        </authorList>
    </citation>
    <scope>NUCLEOTIDE SEQUENCE [LARGE SCALE GENOMIC DNA]</scope>
    <source>
        <strain evidence="2">H4X</strain>
    </source>
</reference>
<dbReference type="Pfam" id="PF14054">
    <property type="entry name" value="DUF4249"/>
    <property type="match status" value="1"/>
</dbReference>
<dbReference type="PROSITE" id="PS51257">
    <property type="entry name" value="PROKAR_LIPOPROTEIN"/>
    <property type="match status" value="1"/>
</dbReference>
<dbReference type="EMBL" id="QRGR01000006">
    <property type="protein sequence ID" value="RDV15982.1"/>
    <property type="molecule type" value="Genomic_DNA"/>
</dbReference>
<accession>A0A3D8LGF2</accession>
<name>A0A3D8LGF2_9BACT</name>
<dbReference type="OrthoDB" id="1117499at2"/>